<dbReference type="InterPro" id="IPR035906">
    <property type="entry name" value="MetI-like_sf"/>
</dbReference>
<feature type="transmembrane region" description="Helical" evidence="5">
    <location>
        <begin position="78"/>
        <end position="105"/>
    </location>
</feature>
<sequence>MRKYKKTLAGSLLILALFVVSLMYPIYGAQDYNEEFYVYDKNGNLLDRAPTPPTLDHPLGTDRNGQDMVYIHLYGAKFTIAAAFVITAMRVVFGVATGLLIALWLPKMKIYFKDFFLGFRYVPGLIIVLFLMRPVTGHYTGVPVWTAAAYQIGVLTLVAYPAIVLLTIEFIEVMQKKSFVLSSLLIGGSRYHILTKHIWPFLKSTGLLMFVQQMLSTLIMIMHLGLFEYFLGGRTKGGIFTPPGDLPVAETLSNEWGGLIGQNFRVMMQYPWIVLSTMIFFFFLIGIMNMMKKEIERNLAYENIDYISKIKNRNIKPQTNKNKKMPDGSFRLIKEQRQADV</sequence>
<dbReference type="AlphaFoldDB" id="A0A846TL32"/>
<feature type="transmembrane region" description="Helical" evidence="5">
    <location>
        <begin position="270"/>
        <end position="288"/>
    </location>
</feature>
<dbReference type="Gene3D" id="1.10.3720.10">
    <property type="entry name" value="MetI-like"/>
    <property type="match status" value="1"/>
</dbReference>
<dbReference type="PANTHER" id="PTHR43839">
    <property type="entry name" value="OPPC IN A BINDING PROTEIN-DEPENDENT TRANSPORT SYSTEM"/>
    <property type="match status" value="1"/>
</dbReference>
<reference evidence="6 7" key="1">
    <citation type="submission" date="2020-03" db="EMBL/GenBank/DDBJ databases">
        <authorList>
            <person name="Sun Q."/>
        </authorList>
    </citation>
    <scope>NUCLEOTIDE SEQUENCE [LARGE SCALE GENOMIC DNA]</scope>
    <source>
        <strain evidence="6 7">KACC 21451</strain>
    </source>
</reference>
<name>A0A846TL32_9BACI</name>
<feature type="transmembrane region" description="Helical" evidence="5">
    <location>
        <begin position="117"/>
        <end position="136"/>
    </location>
</feature>
<organism evidence="6 7">
    <name type="scientific">Mesobacillus selenatarsenatis</name>
    <dbReference type="NCBI Taxonomy" id="388741"/>
    <lineage>
        <taxon>Bacteria</taxon>
        <taxon>Bacillati</taxon>
        <taxon>Bacillota</taxon>
        <taxon>Bacilli</taxon>
        <taxon>Bacillales</taxon>
        <taxon>Bacillaceae</taxon>
        <taxon>Mesobacillus</taxon>
    </lineage>
</organism>
<evidence type="ECO:0000256" key="5">
    <source>
        <dbReference type="SAM" id="Phobius"/>
    </source>
</evidence>
<comment type="caution">
    <text evidence="6">The sequence shown here is derived from an EMBL/GenBank/DDBJ whole genome shotgun (WGS) entry which is preliminary data.</text>
</comment>
<evidence type="ECO:0000313" key="6">
    <source>
        <dbReference type="EMBL" id="NKE06664.1"/>
    </source>
</evidence>
<keyword evidence="4 5" id="KW-0472">Membrane</keyword>
<evidence type="ECO:0000256" key="1">
    <source>
        <dbReference type="ARBA" id="ARBA00004141"/>
    </source>
</evidence>
<keyword evidence="3 5" id="KW-1133">Transmembrane helix</keyword>
<comment type="subcellular location">
    <subcellularLocation>
        <location evidence="1">Membrane</location>
        <topology evidence="1">Multi-pass membrane protein</topology>
    </subcellularLocation>
</comment>
<feature type="transmembrane region" description="Helical" evidence="5">
    <location>
        <begin position="148"/>
        <end position="168"/>
    </location>
</feature>
<dbReference type="EMBL" id="JAAVUM010000010">
    <property type="protein sequence ID" value="NKE06664.1"/>
    <property type="molecule type" value="Genomic_DNA"/>
</dbReference>
<dbReference type="PANTHER" id="PTHR43839:SF3">
    <property type="entry name" value="OLIGOPEPTIDE ABC TRANSPORTER, PERMEASE PROTEIN"/>
    <property type="match status" value="1"/>
</dbReference>
<dbReference type="SUPFAM" id="SSF161098">
    <property type="entry name" value="MetI-like"/>
    <property type="match status" value="1"/>
</dbReference>
<evidence type="ECO:0000313" key="7">
    <source>
        <dbReference type="Proteomes" id="UP000587942"/>
    </source>
</evidence>
<dbReference type="RefSeq" id="WP_167833084.1">
    <property type="nucleotide sequence ID" value="NZ_JAAVUM010000010.1"/>
</dbReference>
<protein>
    <submittedName>
        <fullName evidence="6">Uncharacterized protein</fullName>
    </submittedName>
</protein>
<evidence type="ECO:0000256" key="2">
    <source>
        <dbReference type="ARBA" id="ARBA00022692"/>
    </source>
</evidence>
<feature type="transmembrane region" description="Helical" evidence="5">
    <location>
        <begin position="206"/>
        <end position="226"/>
    </location>
</feature>
<keyword evidence="2 5" id="KW-0812">Transmembrane</keyword>
<evidence type="ECO:0000256" key="3">
    <source>
        <dbReference type="ARBA" id="ARBA00022989"/>
    </source>
</evidence>
<dbReference type="Proteomes" id="UP000587942">
    <property type="component" value="Unassembled WGS sequence"/>
</dbReference>
<accession>A0A846TL32</accession>
<gene>
    <name evidence="6" type="ORF">GWK17_14495</name>
</gene>
<dbReference type="GO" id="GO:0016020">
    <property type="term" value="C:membrane"/>
    <property type="evidence" value="ECO:0007669"/>
    <property type="project" value="UniProtKB-SubCell"/>
</dbReference>
<proteinExistence type="predicted"/>
<evidence type="ECO:0000256" key="4">
    <source>
        <dbReference type="ARBA" id="ARBA00023136"/>
    </source>
</evidence>